<proteinExistence type="predicted"/>
<organism evidence="2 3">
    <name type="scientific">Brachionus plicatilis</name>
    <name type="common">Marine rotifer</name>
    <name type="synonym">Brachionus muelleri</name>
    <dbReference type="NCBI Taxonomy" id="10195"/>
    <lineage>
        <taxon>Eukaryota</taxon>
        <taxon>Metazoa</taxon>
        <taxon>Spiralia</taxon>
        <taxon>Gnathifera</taxon>
        <taxon>Rotifera</taxon>
        <taxon>Eurotatoria</taxon>
        <taxon>Monogononta</taxon>
        <taxon>Pseudotrocha</taxon>
        <taxon>Ploima</taxon>
        <taxon>Brachionidae</taxon>
        <taxon>Brachionus</taxon>
    </lineage>
</organism>
<gene>
    <name evidence="2" type="ORF">BpHYR1_018367</name>
</gene>
<feature type="transmembrane region" description="Helical" evidence="1">
    <location>
        <begin position="58"/>
        <end position="77"/>
    </location>
</feature>
<comment type="caution">
    <text evidence="2">The sequence shown here is derived from an EMBL/GenBank/DDBJ whole genome shotgun (WGS) entry which is preliminary data.</text>
</comment>
<accession>A0A3M7PB53</accession>
<keyword evidence="3" id="KW-1185">Reference proteome</keyword>
<keyword evidence="1" id="KW-1133">Transmembrane helix</keyword>
<evidence type="ECO:0000313" key="2">
    <source>
        <dbReference type="EMBL" id="RMZ96331.1"/>
    </source>
</evidence>
<sequence length="91" mass="10550">MVRVLSALSYNDKIVSKELQVAKNNNFLFKSSLLADDLTINFHEQTFYQTLISVTQKLTYFSLGLIFNLYIVLANIMPDKDETIFIYINFS</sequence>
<evidence type="ECO:0000313" key="3">
    <source>
        <dbReference type="Proteomes" id="UP000276133"/>
    </source>
</evidence>
<name>A0A3M7PB53_BRAPC</name>
<evidence type="ECO:0000256" key="1">
    <source>
        <dbReference type="SAM" id="Phobius"/>
    </source>
</evidence>
<keyword evidence="1" id="KW-0472">Membrane</keyword>
<protein>
    <submittedName>
        <fullName evidence="2">Uncharacterized protein</fullName>
    </submittedName>
</protein>
<keyword evidence="1" id="KW-0812">Transmembrane</keyword>
<dbReference type="AlphaFoldDB" id="A0A3M7PB53"/>
<reference evidence="2 3" key="1">
    <citation type="journal article" date="2018" name="Sci. Rep.">
        <title>Genomic signatures of local adaptation to the degree of environmental predictability in rotifers.</title>
        <authorList>
            <person name="Franch-Gras L."/>
            <person name="Hahn C."/>
            <person name="Garcia-Roger E.M."/>
            <person name="Carmona M.J."/>
            <person name="Serra M."/>
            <person name="Gomez A."/>
        </authorList>
    </citation>
    <scope>NUCLEOTIDE SEQUENCE [LARGE SCALE GENOMIC DNA]</scope>
    <source>
        <strain evidence="2">HYR1</strain>
    </source>
</reference>
<dbReference type="EMBL" id="REGN01012286">
    <property type="protein sequence ID" value="RMZ96331.1"/>
    <property type="molecule type" value="Genomic_DNA"/>
</dbReference>
<dbReference type="Proteomes" id="UP000276133">
    <property type="component" value="Unassembled WGS sequence"/>
</dbReference>